<dbReference type="PANTHER" id="PTHR40855">
    <property type="entry name" value="DIOX_N DOMAIN-CONTAINING PROTEIN"/>
    <property type="match status" value="1"/>
</dbReference>
<dbReference type="Proteomes" id="UP001530315">
    <property type="component" value="Unassembled WGS sequence"/>
</dbReference>
<keyword evidence="1" id="KW-0732">Signal</keyword>
<evidence type="ECO:0000313" key="3">
    <source>
        <dbReference type="Proteomes" id="UP001530315"/>
    </source>
</evidence>
<reference evidence="2 3" key="1">
    <citation type="submission" date="2024-10" db="EMBL/GenBank/DDBJ databases">
        <title>Updated reference genomes for cyclostephanoid diatoms.</title>
        <authorList>
            <person name="Roberts W.R."/>
            <person name="Alverson A.J."/>
        </authorList>
    </citation>
    <scope>NUCLEOTIDE SEQUENCE [LARGE SCALE GENOMIC DNA]</scope>
    <source>
        <strain evidence="2 3">AJA276-08</strain>
    </source>
</reference>
<dbReference type="EMBL" id="JALLAZ020000932">
    <property type="protein sequence ID" value="KAL3784322.1"/>
    <property type="molecule type" value="Genomic_DNA"/>
</dbReference>
<accession>A0ABD3P9S2</accession>
<name>A0ABD3P9S2_9STRA</name>
<dbReference type="PANTHER" id="PTHR40855:SF1">
    <property type="entry name" value="CLAVAMINATE SYNTHASE-LIKE PROTEIN"/>
    <property type="match status" value="1"/>
</dbReference>
<evidence type="ECO:0008006" key="4">
    <source>
        <dbReference type="Google" id="ProtNLM"/>
    </source>
</evidence>
<dbReference type="AlphaFoldDB" id="A0ABD3P9S2"/>
<protein>
    <recommendedName>
        <fullName evidence="4">DOMON domain-containing protein</fullName>
    </recommendedName>
</protein>
<organism evidence="2 3">
    <name type="scientific">Stephanodiscus triporus</name>
    <dbReference type="NCBI Taxonomy" id="2934178"/>
    <lineage>
        <taxon>Eukaryota</taxon>
        <taxon>Sar</taxon>
        <taxon>Stramenopiles</taxon>
        <taxon>Ochrophyta</taxon>
        <taxon>Bacillariophyta</taxon>
        <taxon>Coscinodiscophyceae</taxon>
        <taxon>Thalassiosirophycidae</taxon>
        <taxon>Stephanodiscales</taxon>
        <taxon>Stephanodiscaceae</taxon>
        <taxon>Stephanodiscus</taxon>
    </lineage>
</organism>
<keyword evidence="3" id="KW-1185">Reference proteome</keyword>
<feature type="chain" id="PRO_5044780869" description="DOMON domain-containing protein" evidence="1">
    <location>
        <begin position="21"/>
        <end position="685"/>
    </location>
</feature>
<evidence type="ECO:0000256" key="1">
    <source>
        <dbReference type="SAM" id="SignalP"/>
    </source>
</evidence>
<sequence>MILPNVFPALLVASASHVSAYPAVSPNRIAYESLDGAKSPVLLEGLNKDGVVSVTGVPNFGEVKRALMSHLHACIMSIDGDVPTEHYRDGAIRRSFASSTLPNGSGPQPIKSLEGFEAALSPSEGSSESESCRHFRGHLSSFRSTVDRVTGRFAERLSAEMGAFLPRPLLHTSDPAGRDYGDIAQVVSGGVHLEHFHSYQKGNSPMGIADGIDGETIEFHTDQGFFIAFTPGLIVSPEGGLELSDGFYVQNSNGEKLLMEFSEEDDLVFMMGDGVNQFINNKLVDDHAGLRATPHALTLSFLEEEARVWYGRMVLAPNDAYFPGVAESTFGEVRRFSMDSSLNGDIPVGIGCSSPNMKAVITTARRLEFHECAEDELFCWFRCMALADYDLSFDSCSERNLQVQCMNPRGQVLKDGEDHGDYFPECTNRTHDTHPVTDFPMIDQQDAAVCTSEKWEEFIGADGYDHMVELTNPNGTETYLLWSIVEDDSGTKKIKARLAFDNVFGWLALGFANVEDTVHNGMNGGSIIMAIPGGNYAADTGLDLAVDGSVATYKIDSENTPFRFWSTPIETEETKTTMADVDDTGCFTALTFESDHINGLKFDVNGTDEMIWGGNSNDIWMGYHTDRSRFTVDWNTGEMSFFVMGPIAETGPTEEKESPAENVGSMKSAIVGIVSLACASLVLLS</sequence>
<comment type="caution">
    <text evidence="2">The sequence shown here is derived from an EMBL/GenBank/DDBJ whole genome shotgun (WGS) entry which is preliminary data.</text>
</comment>
<gene>
    <name evidence="2" type="ORF">ACHAW5_000213</name>
</gene>
<evidence type="ECO:0000313" key="2">
    <source>
        <dbReference type="EMBL" id="KAL3784322.1"/>
    </source>
</evidence>
<feature type="signal peptide" evidence="1">
    <location>
        <begin position="1"/>
        <end position="20"/>
    </location>
</feature>
<proteinExistence type="predicted"/>